<dbReference type="Gene3D" id="3.40.50.1390">
    <property type="entry name" value="Resolvase, N-terminal catalytic domain"/>
    <property type="match status" value="1"/>
</dbReference>
<feature type="domain" description="Resolvase/invertase-type recombinase catalytic" evidence="4">
    <location>
        <begin position="16"/>
        <end position="172"/>
    </location>
</feature>
<dbReference type="PROSITE" id="PS51737">
    <property type="entry name" value="RECOMBINASE_DNA_BIND"/>
    <property type="match status" value="1"/>
</dbReference>
<evidence type="ECO:0000259" key="4">
    <source>
        <dbReference type="PROSITE" id="PS51736"/>
    </source>
</evidence>
<proteinExistence type="predicted"/>
<reference evidence="7" key="1">
    <citation type="submission" date="2012-06" db="EMBL/GenBank/DDBJ databases">
        <authorList>
            <person name="Smith M.C.M."/>
            <person name="Hendrix R."/>
            <person name="Hatfull G.F."/>
            <person name="Buttner M.J."/>
            <person name="Bibb M.J."/>
        </authorList>
    </citation>
    <scope>NUCLEOTIDE SEQUENCE [LARGE SCALE GENOMIC DNA]</scope>
</reference>
<dbReference type="Pfam" id="PF00239">
    <property type="entry name" value="Resolvase"/>
    <property type="match status" value="1"/>
</dbReference>
<keyword evidence="2" id="KW-0233">DNA recombination</keyword>
<protein>
    <submittedName>
        <fullName evidence="6">Recombinase, serine integrase family</fullName>
    </submittedName>
</protein>
<keyword evidence="7" id="KW-1185">Reference proteome</keyword>
<dbReference type="RefSeq" id="YP_006906230.1">
    <property type="nucleotide sequence ID" value="NC_018836.1"/>
</dbReference>
<dbReference type="PROSITE" id="PS51736">
    <property type="entry name" value="RECOMBINASES_3"/>
    <property type="match status" value="1"/>
</dbReference>
<dbReference type="PANTHER" id="PTHR30461">
    <property type="entry name" value="DNA-INVERTASE FROM LAMBDOID PROPHAGE"/>
    <property type="match status" value="1"/>
</dbReference>
<dbReference type="KEGG" id="vg:13826696"/>
<evidence type="ECO:0000259" key="5">
    <source>
        <dbReference type="PROSITE" id="PS51737"/>
    </source>
</evidence>
<dbReference type="GO" id="GO:0000150">
    <property type="term" value="F:DNA strand exchange activity"/>
    <property type="evidence" value="ECO:0007669"/>
    <property type="project" value="InterPro"/>
</dbReference>
<dbReference type="PANTHER" id="PTHR30461:SF2">
    <property type="entry name" value="SERINE RECOMBINASE PINE-RELATED"/>
    <property type="match status" value="1"/>
</dbReference>
<dbReference type="GO" id="GO:0003677">
    <property type="term" value="F:DNA binding"/>
    <property type="evidence" value="ECO:0007669"/>
    <property type="project" value="UniProtKB-KW"/>
</dbReference>
<feature type="domain" description="Recombinase" evidence="5">
    <location>
        <begin position="180"/>
        <end position="295"/>
    </location>
</feature>
<dbReference type="InterPro" id="IPR006119">
    <property type="entry name" value="Resolv_N"/>
</dbReference>
<accession>K4HZQ1</accession>
<dbReference type="InterPro" id="IPR050639">
    <property type="entry name" value="SSR_resolvase"/>
</dbReference>
<sequence length="673" mass="75667">MSNTLLPGQRLRRRIRVAIYRRVSTNKQVDGFGLDAQDELCRRWLDLMIGVGNYIVVDVYTDGGVSGKLAEREDLDRMNADIAAGRIDLVIFGKLDRIGRTMKNIHRWVYDTQDIEVEKGRKVRIVTADNRIDSEGEMFEVTLALLAYMAQMEHSLILERTMSGRIQKVMAGGWPHGGIPYGYMIDPETGDVVVNPLEAVVIEKAIEFLVDSPEYLTRGEVAKRLNALGYRTRKGYLWDGANLAQRLKKALCGFSEFTFAAGTDEEQVHVLTLPEIVPGERALAATVALERSAKTKSPSVDYPLSKRLISLCGAGMVGGIDKRSGTRKYRCQKTREGAEYEHECQSLYADDVEAAVMAEVTGLVVDRDRLHELIKEALGTTPQRLESYRRRLTEIDETLAKKRKTRKKAIARLVAAVEVDDDEDDDFADEMREEIEELKARYKEEEADLLQERERVESWIADIEGEEERALQVLAAADKLRTKVGKLSKREQADLIEMLDIQVQIEGVAKVHRRGNVDPLSKWHWETGAEVPAELTDEMWAKVSSIISNTQKWKDIRGAFDVTLEKIRTGRVWTDFLKDERLGGRGYATLMRRVRHWDETGEYQQALKVLEGYRKVPAAPQFSLPPMRVTGAVARAPKGITAGQTGDVANGELGDVDGRGSRMQIACVASLTV</sequence>
<dbReference type="InterPro" id="IPR025827">
    <property type="entry name" value="Zn_ribbon_recom_dom"/>
</dbReference>
<dbReference type="SUPFAM" id="SSF53041">
    <property type="entry name" value="Resolvase-like"/>
    <property type="match status" value="1"/>
</dbReference>
<dbReference type="InterPro" id="IPR011109">
    <property type="entry name" value="DNA_bind_recombinase_dom"/>
</dbReference>
<keyword evidence="3" id="KW-0175">Coiled coil</keyword>
<feature type="coiled-coil region" evidence="3">
    <location>
        <begin position="385"/>
        <end position="455"/>
    </location>
</feature>
<dbReference type="InterPro" id="IPR036162">
    <property type="entry name" value="Resolvase-like_N_sf"/>
</dbReference>
<dbReference type="InterPro" id="IPR038109">
    <property type="entry name" value="DNA_bind_recomb_sf"/>
</dbReference>
<gene>
    <name evidence="6" type="ORF">phiHau3_54</name>
</gene>
<dbReference type="Gene3D" id="3.90.1750.20">
    <property type="entry name" value="Putative Large Serine Recombinase, Chain B, Domain 2"/>
    <property type="match status" value="1"/>
</dbReference>
<name>K4HZQ1_9CAUD</name>
<dbReference type="Pfam" id="PF13408">
    <property type="entry name" value="Zn_ribbon_recom"/>
    <property type="match status" value="1"/>
</dbReference>
<organism evidence="6 7">
    <name type="scientific">Streptomyces phage phiHau3</name>
    <dbReference type="NCBI Taxonomy" id="1204524"/>
    <lineage>
        <taxon>Viruses</taxon>
        <taxon>Duplodnaviria</taxon>
        <taxon>Heunggongvirae</taxon>
        <taxon>Uroviricota</taxon>
        <taxon>Caudoviricetes</taxon>
        <taxon>Arquatrovirinae</taxon>
        <taxon>Hautrevirus</taxon>
        <taxon>Hautrevirus hau3</taxon>
    </lineage>
</organism>
<keyword evidence="1" id="KW-0238">DNA-binding</keyword>
<dbReference type="GeneID" id="13826696"/>
<dbReference type="OrthoDB" id="2390at10239"/>
<evidence type="ECO:0000256" key="2">
    <source>
        <dbReference type="ARBA" id="ARBA00023172"/>
    </source>
</evidence>
<evidence type="ECO:0000256" key="1">
    <source>
        <dbReference type="ARBA" id="ARBA00023125"/>
    </source>
</evidence>
<dbReference type="SMART" id="SM00857">
    <property type="entry name" value="Resolvase"/>
    <property type="match status" value="1"/>
</dbReference>
<evidence type="ECO:0000313" key="7">
    <source>
        <dbReference type="Proteomes" id="UP000008042"/>
    </source>
</evidence>
<evidence type="ECO:0000313" key="6">
    <source>
        <dbReference type="EMBL" id="AFU62032.1"/>
    </source>
</evidence>
<evidence type="ECO:0000256" key="3">
    <source>
        <dbReference type="SAM" id="Coils"/>
    </source>
</evidence>
<dbReference type="EMBL" id="JX182369">
    <property type="protein sequence ID" value="AFU62032.1"/>
    <property type="molecule type" value="Genomic_DNA"/>
</dbReference>
<dbReference type="Proteomes" id="UP000008042">
    <property type="component" value="Segment"/>
</dbReference>
<dbReference type="CDD" id="cd00338">
    <property type="entry name" value="Ser_Recombinase"/>
    <property type="match status" value="1"/>
</dbReference>